<dbReference type="AlphaFoldDB" id="A0A1E5GEG0"/>
<dbReference type="EMBL" id="MIJZ01000014">
    <property type="protein sequence ID" value="OEG11031.1"/>
    <property type="molecule type" value="Genomic_DNA"/>
</dbReference>
<evidence type="ECO:0000313" key="4">
    <source>
        <dbReference type="Proteomes" id="UP000094068"/>
    </source>
</evidence>
<comment type="caution">
    <text evidence="3">The sequence shown here is derived from an EMBL/GenBank/DDBJ whole genome shotgun (WGS) entry which is preliminary data.</text>
</comment>
<feature type="signal peptide" evidence="1">
    <location>
        <begin position="1"/>
        <end position="26"/>
    </location>
</feature>
<dbReference type="InterPro" id="IPR027994">
    <property type="entry name" value="WxL_dom"/>
</dbReference>
<feature type="domain" description="WxL" evidence="2">
    <location>
        <begin position="44"/>
        <end position="220"/>
    </location>
</feature>
<dbReference type="OrthoDB" id="2187926at2"/>
<dbReference type="STRING" id="903984.BCR21_12170"/>
<keyword evidence="1" id="KW-0732">Signal</keyword>
<reference evidence="4" key="1">
    <citation type="submission" date="2016-09" db="EMBL/GenBank/DDBJ databases">
        <authorList>
            <person name="Gulvik C.A."/>
        </authorList>
    </citation>
    <scope>NUCLEOTIDE SEQUENCE [LARGE SCALE GENOMIC DNA]</scope>
    <source>
        <strain evidence="4">DSM 23328</strain>
    </source>
</reference>
<dbReference type="RefSeq" id="WP_069646778.1">
    <property type="nucleotide sequence ID" value="NZ_MIJZ01000014.1"/>
</dbReference>
<protein>
    <recommendedName>
        <fullName evidence="2">WxL domain-containing protein</fullName>
    </recommendedName>
</protein>
<feature type="chain" id="PRO_5009177350" description="WxL domain-containing protein" evidence="1">
    <location>
        <begin position="27"/>
        <end position="221"/>
    </location>
</feature>
<accession>A0A1E5GEG0</accession>
<sequence length="221" mass="23717">MNKKIVASLVSTMTFGIALLPNVARADELKSDVTVNVNSGTGEGPTEEDISDKPARNGEFIIKAVSDFNYPSVPLGETRSATIPQNKAYGIEVVDVTGEGTGWNVKVAMDSFKVKGGENDGEDLKGWELTIPTAEVTSKSSSIRPENTPIGKEAKISGQLSSLVFKADAGKGMGRYTNIFERYADKQESTRKTGVQLSIPNTARKASYVGKLNWILTNAPN</sequence>
<organism evidence="3 4">
    <name type="scientific">Enterococcus ureasiticus</name>
    <dbReference type="NCBI Taxonomy" id="903984"/>
    <lineage>
        <taxon>Bacteria</taxon>
        <taxon>Bacillati</taxon>
        <taxon>Bacillota</taxon>
        <taxon>Bacilli</taxon>
        <taxon>Lactobacillales</taxon>
        <taxon>Enterococcaceae</taxon>
        <taxon>Enterococcus</taxon>
    </lineage>
</organism>
<keyword evidence="4" id="KW-1185">Reference proteome</keyword>
<name>A0A1E5GEG0_9ENTE</name>
<dbReference type="Pfam" id="PF13731">
    <property type="entry name" value="WxL"/>
    <property type="match status" value="1"/>
</dbReference>
<evidence type="ECO:0000256" key="1">
    <source>
        <dbReference type="SAM" id="SignalP"/>
    </source>
</evidence>
<dbReference type="Proteomes" id="UP000094068">
    <property type="component" value="Unassembled WGS sequence"/>
</dbReference>
<evidence type="ECO:0000259" key="2">
    <source>
        <dbReference type="Pfam" id="PF13731"/>
    </source>
</evidence>
<evidence type="ECO:0000313" key="3">
    <source>
        <dbReference type="EMBL" id="OEG11031.1"/>
    </source>
</evidence>
<proteinExistence type="predicted"/>
<gene>
    <name evidence="3" type="ORF">BCR21_12170</name>
</gene>